<reference evidence="2 3" key="1">
    <citation type="submission" date="2017-03" db="EMBL/GenBank/DDBJ databases">
        <title>Genome of the blue death feigning beetle - Asbolus verrucosus.</title>
        <authorList>
            <person name="Rider S.D."/>
        </authorList>
    </citation>
    <scope>NUCLEOTIDE SEQUENCE [LARGE SCALE GENOMIC DNA]</scope>
    <source>
        <strain evidence="2">Butters</strain>
        <tissue evidence="2">Head and leg muscle</tissue>
    </source>
</reference>
<proteinExistence type="predicted"/>
<dbReference type="InterPro" id="IPR014756">
    <property type="entry name" value="Ig_E-set"/>
</dbReference>
<gene>
    <name evidence="2" type="ORF">BDFB_012727</name>
</gene>
<dbReference type="Pfam" id="PF02221">
    <property type="entry name" value="E1_DerP2_DerF2"/>
    <property type="match status" value="1"/>
</dbReference>
<keyword evidence="3" id="KW-1185">Reference proteome</keyword>
<evidence type="ECO:0000259" key="1">
    <source>
        <dbReference type="Pfam" id="PF02221"/>
    </source>
</evidence>
<dbReference type="STRING" id="1661398.A0A482VNY6"/>
<evidence type="ECO:0000313" key="3">
    <source>
        <dbReference type="Proteomes" id="UP000292052"/>
    </source>
</evidence>
<dbReference type="Gene3D" id="2.60.40.770">
    <property type="match status" value="1"/>
</dbReference>
<dbReference type="EMBL" id="QDEB01079972">
    <property type="protein sequence ID" value="RZC34444.1"/>
    <property type="molecule type" value="Genomic_DNA"/>
</dbReference>
<dbReference type="InterPro" id="IPR003172">
    <property type="entry name" value="ML_dom"/>
</dbReference>
<protein>
    <submittedName>
        <fullName evidence="2">E1 DerP2 DerF2 domain containing protein</fullName>
    </submittedName>
</protein>
<evidence type="ECO:0000313" key="2">
    <source>
        <dbReference type="EMBL" id="RZC34444.1"/>
    </source>
</evidence>
<dbReference type="SUPFAM" id="SSF81296">
    <property type="entry name" value="E set domains"/>
    <property type="match status" value="1"/>
</dbReference>
<name>A0A482VNY6_ASBVE</name>
<feature type="domain" description="MD-2-related lipid-recognition" evidence="1">
    <location>
        <begin position="2"/>
        <end position="89"/>
    </location>
</feature>
<accession>A0A482VNY6</accession>
<feature type="non-terminal residue" evidence="2">
    <location>
        <position position="1"/>
    </location>
</feature>
<dbReference type="Proteomes" id="UP000292052">
    <property type="component" value="Unassembled WGS sequence"/>
</dbReference>
<organism evidence="2 3">
    <name type="scientific">Asbolus verrucosus</name>
    <name type="common">Desert ironclad beetle</name>
    <dbReference type="NCBI Taxonomy" id="1661398"/>
    <lineage>
        <taxon>Eukaryota</taxon>
        <taxon>Metazoa</taxon>
        <taxon>Ecdysozoa</taxon>
        <taxon>Arthropoda</taxon>
        <taxon>Hexapoda</taxon>
        <taxon>Insecta</taxon>
        <taxon>Pterygota</taxon>
        <taxon>Neoptera</taxon>
        <taxon>Endopterygota</taxon>
        <taxon>Coleoptera</taxon>
        <taxon>Polyphaga</taxon>
        <taxon>Cucujiformia</taxon>
        <taxon>Tenebrionidae</taxon>
        <taxon>Pimeliinae</taxon>
        <taxon>Asbolus</taxon>
    </lineage>
</organism>
<dbReference type="AlphaFoldDB" id="A0A482VNY6"/>
<dbReference type="OrthoDB" id="6332846at2759"/>
<sequence length="91" mass="9963">KDVKKLTNAIYVHFAGVPVAFDENDACDLIYTADGKDKAGCPLKAGQDYIYKNDMNVFDFFPKVKGVVHFAVTGDDGDDVICFEVPAIITN</sequence>
<comment type="caution">
    <text evidence="2">The sequence shown here is derived from an EMBL/GenBank/DDBJ whole genome shotgun (WGS) entry which is preliminary data.</text>
</comment>